<evidence type="ECO:0000313" key="2">
    <source>
        <dbReference type="EMBL" id="MCZ0859500.1"/>
    </source>
</evidence>
<protein>
    <submittedName>
        <fullName evidence="2">Type 1 glutamine amidotransferase</fullName>
    </submittedName>
</protein>
<proteinExistence type="predicted"/>
<dbReference type="PROSITE" id="PS51273">
    <property type="entry name" value="GATASE_TYPE_1"/>
    <property type="match status" value="1"/>
</dbReference>
<evidence type="ECO:0000259" key="1">
    <source>
        <dbReference type="Pfam" id="PF00117"/>
    </source>
</evidence>
<dbReference type="InterPro" id="IPR044992">
    <property type="entry name" value="ChyE-like"/>
</dbReference>
<dbReference type="Pfam" id="PF00117">
    <property type="entry name" value="GATase"/>
    <property type="match status" value="1"/>
</dbReference>
<dbReference type="Proteomes" id="UP001072034">
    <property type="component" value="Unassembled WGS sequence"/>
</dbReference>
<organism evidence="2 3">
    <name type="scientific">Actinomyces israelii</name>
    <dbReference type="NCBI Taxonomy" id="1659"/>
    <lineage>
        <taxon>Bacteria</taxon>
        <taxon>Bacillati</taxon>
        <taxon>Actinomycetota</taxon>
        <taxon>Actinomycetes</taxon>
        <taxon>Actinomycetales</taxon>
        <taxon>Actinomycetaceae</taxon>
        <taxon>Actinomyces</taxon>
    </lineage>
</organism>
<feature type="domain" description="Glutamine amidotransferase" evidence="1">
    <location>
        <begin position="84"/>
        <end position="237"/>
    </location>
</feature>
<dbReference type="RefSeq" id="WP_268918693.1">
    <property type="nucleotide sequence ID" value="NZ_JAPTMY010000058.1"/>
</dbReference>
<reference evidence="2" key="1">
    <citation type="submission" date="2022-10" db="EMBL/GenBank/DDBJ databases">
        <title>Genome sequence of Actinomyces israelii ATCC 10048.</title>
        <authorList>
            <person name="Watt R.M."/>
            <person name="Tong W.M."/>
        </authorList>
    </citation>
    <scope>NUCLEOTIDE SEQUENCE</scope>
    <source>
        <strain evidence="2">ATCC 10048</strain>
    </source>
</reference>
<keyword evidence="2" id="KW-0315">Glutamine amidotransferase</keyword>
<comment type="caution">
    <text evidence="2">The sequence shown here is derived from an EMBL/GenBank/DDBJ whole genome shotgun (WGS) entry which is preliminary data.</text>
</comment>
<dbReference type="Gene3D" id="3.40.50.880">
    <property type="match status" value="1"/>
</dbReference>
<dbReference type="SUPFAM" id="SSF52317">
    <property type="entry name" value="Class I glutamine amidotransferase-like"/>
    <property type="match status" value="1"/>
</dbReference>
<dbReference type="InterPro" id="IPR029062">
    <property type="entry name" value="Class_I_gatase-like"/>
</dbReference>
<dbReference type="PANTHER" id="PTHR42695:SF5">
    <property type="entry name" value="GLUTAMINE AMIDOTRANSFERASE YLR126C-RELATED"/>
    <property type="match status" value="1"/>
</dbReference>
<gene>
    <name evidence="2" type="ORF">OHJ16_15820</name>
</gene>
<dbReference type="PANTHER" id="PTHR42695">
    <property type="entry name" value="GLUTAMINE AMIDOTRANSFERASE YLR126C-RELATED"/>
    <property type="match status" value="1"/>
</dbReference>
<dbReference type="InterPro" id="IPR017926">
    <property type="entry name" value="GATASE"/>
</dbReference>
<sequence>MIDNPNSSAAVAAARAARPERGAAPASVPASVPTSAPVVTVVEPEAFAPLGRLGEWLFAEGASLRMVRPWSGDAIPDLSQIDGGLVVLGGAMSAHDDVEHPWLADLRALLRDAVAERVPAVAICLGAQVAAEALGGATAVPSPHGGEGGVVELELTEAAAGDAVFSEIVDEAVRAAVRAGVPTRDGTRLPVIVSHDDGVVRLPQEATLLAASAGAPVQAWRAGKLLALQHHPESTPARIEYWRARSAARALGVVEGEEEAEALPDSELPAEAVEAGARTRADAERVEPVIQAFGRALARILVRNARARAAHTARTGRAAAAPAVVQG</sequence>
<dbReference type="EMBL" id="JAPTMY010000058">
    <property type="protein sequence ID" value="MCZ0859500.1"/>
    <property type="molecule type" value="Genomic_DNA"/>
</dbReference>
<evidence type="ECO:0000313" key="3">
    <source>
        <dbReference type="Proteomes" id="UP001072034"/>
    </source>
</evidence>
<keyword evidence="3" id="KW-1185">Reference proteome</keyword>
<accession>A0ABT4IEA3</accession>
<name>A0ABT4IEA3_9ACTO</name>
<dbReference type="CDD" id="cd01741">
    <property type="entry name" value="GATase1_1"/>
    <property type="match status" value="1"/>
</dbReference>